<feature type="coiled-coil region" evidence="14">
    <location>
        <begin position="197"/>
        <end position="227"/>
    </location>
</feature>
<protein>
    <recommendedName>
        <fullName evidence="5 13">Serine acetyltransferase</fullName>
        <ecNumber evidence="4 13">2.3.1.30</ecNumber>
    </recommendedName>
</protein>
<dbReference type="NCBIfam" id="NF041874">
    <property type="entry name" value="EPS_EpsC"/>
    <property type="match status" value="1"/>
</dbReference>
<name>A0A1H3PWR2_9BACI</name>
<evidence type="ECO:0000256" key="7">
    <source>
        <dbReference type="ARBA" id="ARBA00022605"/>
    </source>
</evidence>
<dbReference type="Pfam" id="PF00132">
    <property type="entry name" value="Hexapep"/>
    <property type="match status" value="1"/>
</dbReference>
<evidence type="ECO:0000256" key="8">
    <source>
        <dbReference type="ARBA" id="ARBA00022679"/>
    </source>
</evidence>
<dbReference type="Pfam" id="PF06426">
    <property type="entry name" value="SATase_N"/>
    <property type="match status" value="1"/>
</dbReference>
<dbReference type="InterPro" id="IPR042122">
    <property type="entry name" value="Ser_AcTrfase_N_sf"/>
</dbReference>
<evidence type="ECO:0000256" key="6">
    <source>
        <dbReference type="ARBA" id="ARBA00022490"/>
    </source>
</evidence>
<comment type="similarity">
    <text evidence="3 13">Belongs to the transferase hexapeptide repeat family.</text>
</comment>
<keyword evidence="11 13" id="KW-0012">Acyltransferase</keyword>
<sequence>MFAKLNRDIQAIKTRDPAARNFVEILLFYPGLHALLLHRIAHFLYNKRLYFLARGLAFFSRWITDIEIHPAAKIGYGVFIDHGAGVVIGETTEIGDNCTIYQGATLGGTGKDRGKRHPTIGKNVVISAGAKVLGPFKVGDYAKIGAGAVVLKEVPSYSTVVGVPGQIVRKTVIPYDQKTSHIDLDQTQLPDIIQEQFHLLFKEIHNLRHQLNQLEEKQEKLENISKRDVVKW</sequence>
<dbReference type="PIRSF" id="PIRSF000441">
    <property type="entry name" value="CysE"/>
    <property type="match status" value="1"/>
</dbReference>
<dbReference type="UniPathway" id="UPA00136">
    <property type="reaction ID" value="UER00199"/>
</dbReference>
<dbReference type="InterPro" id="IPR045304">
    <property type="entry name" value="LbH_SAT"/>
</dbReference>
<dbReference type="InterPro" id="IPR053376">
    <property type="entry name" value="Serine_acetyltransferase"/>
</dbReference>
<keyword evidence="6" id="KW-0963">Cytoplasm</keyword>
<dbReference type="FunFam" id="2.160.10.10:FF:000007">
    <property type="entry name" value="Serine acetyltransferase"/>
    <property type="match status" value="1"/>
</dbReference>
<dbReference type="AlphaFoldDB" id="A0A1H3PWR2"/>
<dbReference type="EMBL" id="FNPI01000005">
    <property type="protein sequence ID" value="SDZ05752.1"/>
    <property type="molecule type" value="Genomic_DNA"/>
</dbReference>
<dbReference type="CDD" id="cd03354">
    <property type="entry name" value="LbH_SAT"/>
    <property type="match status" value="1"/>
</dbReference>
<evidence type="ECO:0000256" key="11">
    <source>
        <dbReference type="ARBA" id="ARBA00023315"/>
    </source>
</evidence>
<dbReference type="SUPFAM" id="SSF51161">
    <property type="entry name" value="Trimeric LpxA-like enzymes"/>
    <property type="match status" value="1"/>
</dbReference>
<dbReference type="GO" id="GO:0009001">
    <property type="term" value="F:serine O-acetyltransferase activity"/>
    <property type="evidence" value="ECO:0007669"/>
    <property type="project" value="UniProtKB-EC"/>
</dbReference>
<dbReference type="Proteomes" id="UP000198935">
    <property type="component" value="Unassembled WGS sequence"/>
</dbReference>
<gene>
    <name evidence="16" type="ORF">SAMN05421736_105258</name>
</gene>
<keyword evidence="10" id="KW-0198">Cysteine biosynthesis</keyword>
<dbReference type="InterPro" id="IPR010493">
    <property type="entry name" value="Ser_AcTrfase_N"/>
</dbReference>
<organism evidence="16 17">
    <name type="scientific">Evansella caseinilytica</name>
    <dbReference type="NCBI Taxonomy" id="1503961"/>
    <lineage>
        <taxon>Bacteria</taxon>
        <taxon>Bacillati</taxon>
        <taxon>Bacillota</taxon>
        <taxon>Bacilli</taxon>
        <taxon>Bacillales</taxon>
        <taxon>Bacillaceae</taxon>
        <taxon>Evansella</taxon>
    </lineage>
</organism>
<dbReference type="PANTHER" id="PTHR42811">
    <property type="entry name" value="SERINE ACETYLTRANSFERASE"/>
    <property type="match status" value="1"/>
</dbReference>
<keyword evidence="8 13" id="KW-0808">Transferase</keyword>
<evidence type="ECO:0000313" key="16">
    <source>
        <dbReference type="EMBL" id="SDZ05752.1"/>
    </source>
</evidence>
<comment type="subcellular location">
    <subcellularLocation>
        <location evidence="1">Cytoplasm</location>
    </subcellularLocation>
</comment>
<dbReference type="InterPro" id="IPR001451">
    <property type="entry name" value="Hexapep"/>
</dbReference>
<evidence type="ECO:0000256" key="9">
    <source>
        <dbReference type="ARBA" id="ARBA00022737"/>
    </source>
</evidence>
<comment type="pathway">
    <text evidence="2">Amino-acid biosynthesis; L-cysteine biosynthesis; L-cysteine from L-serine: step 1/2.</text>
</comment>
<dbReference type="FunFam" id="1.10.3130.10:FF:000003">
    <property type="entry name" value="Serine acetyltransferase"/>
    <property type="match status" value="1"/>
</dbReference>
<evidence type="ECO:0000256" key="2">
    <source>
        <dbReference type="ARBA" id="ARBA00004876"/>
    </source>
</evidence>
<keyword evidence="7" id="KW-0028">Amino-acid biosynthesis</keyword>
<proteinExistence type="inferred from homology"/>
<evidence type="ECO:0000256" key="1">
    <source>
        <dbReference type="ARBA" id="ARBA00004496"/>
    </source>
</evidence>
<evidence type="ECO:0000256" key="3">
    <source>
        <dbReference type="ARBA" id="ARBA00007274"/>
    </source>
</evidence>
<dbReference type="NCBIfam" id="TIGR01172">
    <property type="entry name" value="cysE"/>
    <property type="match status" value="1"/>
</dbReference>
<keyword evidence="14" id="KW-0175">Coiled coil</keyword>
<dbReference type="GO" id="GO:0006535">
    <property type="term" value="P:cysteine biosynthetic process from serine"/>
    <property type="evidence" value="ECO:0007669"/>
    <property type="project" value="InterPro"/>
</dbReference>
<dbReference type="STRING" id="1503961.SAMN05421736_105258"/>
<dbReference type="GO" id="GO:0005737">
    <property type="term" value="C:cytoplasm"/>
    <property type="evidence" value="ECO:0007669"/>
    <property type="project" value="UniProtKB-SubCell"/>
</dbReference>
<accession>A0A1H3PWR2</accession>
<evidence type="ECO:0000256" key="4">
    <source>
        <dbReference type="ARBA" id="ARBA00013266"/>
    </source>
</evidence>
<evidence type="ECO:0000313" key="17">
    <source>
        <dbReference type="Proteomes" id="UP000198935"/>
    </source>
</evidence>
<dbReference type="Gene3D" id="1.10.3130.10">
    <property type="entry name" value="serine acetyltransferase, domain 1"/>
    <property type="match status" value="1"/>
</dbReference>
<evidence type="ECO:0000259" key="15">
    <source>
        <dbReference type="Pfam" id="PF06426"/>
    </source>
</evidence>
<comment type="catalytic activity">
    <reaction evidence="12 13">
        <text>L-serine + acetyl-CoA = O-acetyl-L-serine + CoA</text>
        <dbReference type="Rhea" id="RHEA:24560"/>
        <dbReference type="ChEBI" id="CHEBI:33384"/>
        <dbReference type="ChEBI" id="CHEBI:57287"/>
        <dbReference type="ChEBI" id="CHEBI:57288"/>
        <dbReference type="ChEBI" id="CHEBI:58340"/>
        <dbReference type="EC" id="2.3.1.30"/>
    </reaction>
</comment>
<dbReference type="Gene3D" id="2.160.10.10">
    <property type="entry name" value="Hexapeptide repeat proteins"/>
    <property type="match status" value="1"/>
</dbReference>
<dbReference type="InterPro" id="IPR005881">
    <property type="entry name" value="Ser_O-AcTrfase"/>
</dbReference>
<evidence type="ECO:0000256" key="12">
    <source>
        <dbReference type="ARBA" id="ARBA00049486"/>
    </source>
</evidence>
<evidence type="ECO:0000256" key="10">
    <source>
        <dbReference type="ARBA" id="ARBA00023192"/>
    </source>
</evidence>
<evidence type="ECO:0000256" key="5">
    <source>
        <dbReference type="ARBA" id="ARBA00018522"/>
    </source>
</evidence>
<keyword evidence="9" id="KW-0677">Repeat</keyword>
<evidence type="ECO:0000256" key="13">
    <source>
        <dbReference type="PIRNR" id="PIRNR000441"/>
    </source>
</evidence>
<dbReference type="OrthoDB" id="9801456at2"/>
<feature type="domain" description="Serine acetyltransferase N-terminal" evidence="15">
    <location>
        <begin position="3"/>
        <end position="35"/>
    </location>
</feature>
<dbReference type="InterPro" id="IPR011004">
    <property type="entry name" value="Trimer_LpxA-like_sf"/>
</dbReference>
<keyword evidence="17" id="KW-1185">Reference proteome</keyword>
<evidence type="ECO:0000256" key="14">
    <source>
        <dbReference type="SAM" id="Coils"/>
    </source>
</evidence>
<dbReference type="EC" id="2.3.1.30" evidence="4 13"/>
<reference evidence="17" key="1">
    <citation type="submission" date="2016-10" db="EMBL/GenBank/DDBJ databases">
        <authorList>
            <person name="Varghese N."/>
            <person name="Submissions S."/>
        </authorList>
    </citation>
    <scope>NUCLEOTIDE SEQUENCE [LARGE SCALE GENOMIC DNA]</scope>
    <source>
        <strain evidence="17">SP</strain>
    </source>
</reference>